<name>A0A918P928_9SPHN</name>
<dbReference type="InterPro" id="IPR050389">
    <property type="entry name" value="LysR-type_TF"/>
</dbReference>
<evidence type="ECO:0000256" key="3">
    <source>
        <dbReference type="ARBA" id="ARBA00023125"/>
    </source>
</evidence>
<sequence>MSGRDGARSLRAVNLNLLPILRELIRHRSVTLAAEHLNLTQSGVSEALRRLRAQFDDELLVKAGRKMVPTAVALALAPRLEDILGATEDLLKPARFDPADNEREIVIATGDTVSLALAQGLIDRLARHAPRTTVHFVTVDAVTRSDLDEGKIDFLIIPRRIVPNTVFDEEGLDRFTVYWEDWVCIARKDHPRIDGVLTLELLDELPSIACRLDNQSYLHGALPGRRGPDQIQVSQFTLLPMMVAGSDAVAMVQRHVANWFAAFLPIALHELPIPFPQLEVCAFWSSFHRNDPIHAWLRAELQDIVAQGRSEWLPGEGGFMPDGSGGG</sequence>
<keyword evidence="7" id="KW-1185">Reference proteome</keyword>
<evidence type="ECO:0000313" key="7">
    <source>
        <dbReference type="Proteomes" id="UP000648075"/>
    </source>
</evidence>
<dbReference type="InterPro" id="IPR036388">
    <property type="entry name" value="WH-like_DNA-bd_sf"/>
</dbReference>
<proteinExistence type="inferred from homology"/>
<dbReference type="PANTHER" id="PTHR30118:SF15">
    <property type="entry name" value="TRANSCRIPTIONAL REGULATORY PROTEIN"/>
    <property type="match status" value="1"/>
</dbReference>
<dbReference type="Pfam" id="PF00126">
    <property type="entry name" value="HTH_1"/>
    <property type="match status" value="1"/>
</dbReference>
<evidence type="ECO:0000256" key="4">
    <source>
        <dbReference type="ARBA" id="ARBA00023163"/>
    </source>
</evidence>
<evidence type="ECO:0000256" key="2">
    <source>
        <dbReference type="ARBA" id="ARBA00023015"/>
    </source>
</evidence>
<comment type="similarity">
    <text evidence="1">Belongs to the LysR transcriptional regulatory family.</text>
</comment>
<keyword evidence="4" id="KW-0804">Transcription</keyword>
<dbReference type="SUPFAM" id="SSF46785">
    <property type="entry name" value="Winged helix' DNA-binding domain"/>
    <property type="match status" value="1"/>
</dbReference>
<evidence type="ECO:0000259" key="5">
    <source>
        <dbReference type="PROSITE" id="PS50931"/>
    </source>
</evidence>
<dbReference type="PANTHER" id="PTHR30118">
    <property type="entry name" value="HTH-TYPE TRANSCRIPTIONAL REGULATOR LEUO-RELATED"/>
    <property type="match status" value="1"/>
</dbReference>
<evidence type="ECO:0000313" key="6">
    <source>
        <dbReference type="EMBL" id="GGY91599.1"/>
    </source>
</evidence>
<dbReference type="InterPro" id="IPR000847">
    <property type="entry name" value="LysR_HTH_N"/>
</dbReference>
<comment type="caution">
    <text evidence="6">The sequence shown here is derived from an EMBL/GenBank/DDBJ whole genome shotgun (WGS) entry which is preliminary data.</text>
</comment>
<gene>
    <name evidence="6" type="ORF">GCM10011614_02880</name>
</gene>
<reference evidence="6" key="2">
    <citation type="submission" date="2020-09" db="EMBL/GenBank/DDBJ databases">
        <authorList>
            <person name="Sun Q."/>
            <person name="Kim S."/>
        </authorList>
    </citation>
    <scope>NUCLEOTIDE SEQUENCE</scope>
    <source>
        <strain evidence="6">KCTC 32255</strain>
    </source>
</reference>
<dbReference type="PROSITE" id="PS50931">
    <property type="entry name" value="HTH_LYSR"/>
    <property type="match status" value="1"/>
</dbReference>
<dbReference type="Pfam" id="PF03466">
    <property type="entry name" value="LysR_substrate"/>
    <property type="match status" value="1"/>
</dbReference>
<dbReference type="InterPro" id="IPR037402">
    <property type="entry name" value="YidZ_PBP2"/>
</dbReference>
<dbReference type="EMBL" id="BMZA01000001">
    <property type="protein sequence ID" value="GGY91599.1"/>
    <property type="molecule type" value="Genomic_DNA"/>
</dbReference>
<accession>A0A918P928</accession>
<dbReference type="Gene3D" id="1.10.10.10">
    <property type="entry name" value="Winged helix-like DNA-binding domain superfamily/Winged helix DNA-binding domain"/>
    <property type="match status" value="1"/>
</dbReference>
<dbReference type="InterPro" id="IPR036390">
    <property type="entry name" value="WH_DNA-bd_sf"/>
</dbReference>
<keyword evidence="2" id="KW-0805">Transcription regulation</keyword>
<organism evidence="6 7">
    <name type="scientific">Novosphingobium colocasiae</name>
    <dbReference type="NCBI Taxonomy" id="1256513"/>
    <lineage>
        <taxon>Bacteria</taxon>
        <taxon>Pseudomonadati</taxon>
        <taxon>Pseudomonadota</taxon>
        <taxon>Alphaproteobacteria</taxon>
        <taxon>Sphingomonadales</taxon>
        <taxon>Sphingomonadaceae</taxon>
        <taxon>Novosphingobium</taxon>
    </lineage>
</organism>
<dbReference type="RefSeq" id="WP_189619306.1">
    <property type="nucleotide sequence ID" value="NZ_BMZA01000001.1"/>
</dbReference>
<reference evidence="6" key="1">
    <citation type="journal article" date="2014" name="Int. J. Syst. Evol. Microbiol.">
        <title>Complete genome sequence of Corynebacterium casei LMG S-19264T (=DSM 44701T), isolated from a smear-ripened cheese.</title>
        <authorList>
            <consortium name="US DOE Joint Genome Institute (JGI-PGF)"/>
            <person name="Walter F."/>
            <person name="Albersmeier A."/>
            <person name="Kalinowski J."/>
            <person name="Ruckert C."/>
        </authorList>
    </citation>
    <scope>NUCLEOTIDE SEQUENCE</scope>
    <source>
        <strain evidence="6">KCTC 32255</strain>
    </source>
</reference>
<dbReference type="GO" id="GO:0003677">
    <property type="term" value="F:DNA binding"/>
    <property type="evidence" value="ECO:0007669"/>
    <property type="project" value="UniProtKB-KW"/>
</dbReference>
<feature type="domain" description="HTH lysR-type" evidence="5">
    <location>
        <begin position="13"/>
        <end position="70"/>
    </location>
</feature>
<dbReference type="InterPro" id="IPR005119">
    <property type="entry name" value="LysR_subst-bd"/>
</dbReference>
<dbReference type="Gene3D" id="3.40.190.10">
    <property type="entry name" value="Periplasmic binding protein-like II"/>
    <property type="match status" value="2"/>
</dbReference>
<evidence type="ECO:0000256" key="1">
    <source>
        <dbReference type="ARBA" id="ARBA00009437"/>
    </source>
</evidence>
<dbReference type="AlphaFoldDB" id="A0A918P928"/>
<dbReference type="GO" id="GO:0003700">
    <property type="term" value="F:DNA-binding transcription factor activity"/>
    <property type="evidence" value="ECO:0007669"/>
    <property type="project" value="InterPro"/>
</dbReference>
<protein>
    <submittedName>
        <fullName evidence="6">Transcriptional regulator</fullName>
    </submittedName>
</protein>
<keyword evidence="3" id="KW-0238">DNA-binding</keyword>
<dbReference type="Proteomes" id="UP000648075">
    <property type="component" value="Unassembled WGS sequence"/>
</dbReference>
<dbReference type="SUPFAM" id="SSF53850">
    <property type="entry name" value="Periplasmic binding protein-like II"/>
    <property type="match status" value="1"/>
</dbReference>
<dbReference type="CDD" id="cd08417">
    <property type="entry name" value="PBP2_Nitroaromatics_like"/>
    <property type="match status" value="1"/>
</dbReference>